<dbReference type="InterPro" id="IPR033932">
    <property type="entry name" value="YtcJ-like"/>
</dbReference>
<dbReference type="PANTHER" id="PTHR22642:SF2">
    <property type="entry name" value="PROTEIN LONG AFTER FAR-RED 3"/>
    <property type="match status" value="1"/>
</dbReference>
<dbReference type="Gene3D" id="2.30.40.10">
    <property type="entry name" value="Urease, subunit C, domain 1"/>
    <property type="match status" value="1"/>
</dbReference>
<dbReference type="EMBL" id="AP022871">
    <property type="protein sequence ID" value="BCB83079.1"/>
    <property type="molecule type" value="Genomic_DNA"/>
</dbReference>
<dbReference type="SUPFAM" id="SSF51338">
    <property type="entry name" value="Composite domain of metallo-dependent hydrolases"/>
    <property type="match status" value="1"/>
</dbReference>
<dbReference type="InterPro" id="IPR032466">
    <property type="entry name" value="Metal_Hydrolase"/>
</dbReference>
<reference evidence="2 3" key="2">
    <citation type="submission" date="2020-03" db="EMBL/GenBank/DDBJ databases">
        <authorList>
            <person name="Ichikawa N."/>
            <person name="Kimura A."/>
            <person name="Kitahashi Y."/>
            <person name="Uohara A."/>
        </authorList>
    </citation>
    <scope>NUCLEOTIDE SEQUENCE [LARGE SCALE GENOMIC DNA]</scope>
    <source>
        <strain evidence="2 3">NBRC 105367</strain>
    </source>
</reference>
<evidence type="ECO:0000259" key="1">
    <source>
        <dbReference type="Pfam" id="PF07969"/>
    </source>
</evidence>
<sequence>MARGLTGGAAPPDGAAPLLVVGRIHTMDPARPRAEAMLVADGRVAATGGLAELRAAAPPGTGEVEALGAVVPGFLDSHLHTLTVGVERRRLVIAEAGSIPEVCERIGAWLAERPGLDWAVVGAHFHAEDLAEGRLPDRYDLDKVTGDTAVVLDRRTHDAIANSAALRRAGVDAHTPDPAGGHIERDRHGVPTGILIERPAADLVMGHVPALGPGDLRAALAEAQPYLHSLGITSATEPGLVPDELRVYREAAAEGWLTLRTMGMPLARAGVPLADLLDWPGGDSGRLTRGPLKIYLDGAGGFGTALISRPWPGRDGAYHGNLTCPEDAFAALVAGCAERGHSVAVHAVGDAAVTLALDHFERVDARHPVAPLRFSIMHSYLWPSSADMARAARLGVLLSSQPSMQWRVGAGIADQFGDGVPLAPLRDWLDAGVTVAGGSDGPDFPMAPLFGMWQARGRRVRGRPEPLGPEQAVTAAEALEMYTTSAAYYCFAEHERGRLAPGYLADWAELPVDPLAATVAELGEAAGRPVPRTVVGGRVVHGPDFQYERGCLG</sequence>
<dbReference type="GO" id="GO:0016810">
    <property type="term" value="F:hydrolase activity, acting on carbon-nitrogen (but not peptide) bonds"/>
    <property type="evidence" value="ECO:0007669"/>
    <property type="project" value="InterPro"/>
</dbReference>
<gene>
    <name evidence="2" type="ORF">Psuf_003920</name>
</gene>
<dbReference type="CDD" id="cd01300">
    <property type="entry name" value="YtcJ_like"/>
    <property type="match status" value="1"/>
</dbReference>
<reference evidence="2 3" key="1">
    <citation type="submission" date="2020-03" db="EMBL/GenBank/DDBJ databases">
        <title>Whole genome shotgun sequence of Phytohabitans suffuscus NBRC 105367.</title>
        <authorList>
            <person name="Komaki H."/>
            <person name="Tamura T."/>
        </authorList>
    </citation>
    <scope>NUCLEOTIDE SEQUENCE [LARGE SCALE GENOMIC DNA]</scope>
    <source>
        <strain evidence="2 3">NBRC 105367</strain>
    </source>
</reference>
<name>A0A6F8YAL9_9ACTN</name>
<dbReference type="Gene3D" id="3.20.20.140">
    <property type="entry name" value="Metal-dependent hydrolases"/>
    <property type="match status" value="1"/>
</dbReference>
<dbReference type="InterPro" id="IPR013108">
    <property type="entry name" value="Amidohydro_3"/>
</dbReference>
<dbReference type="InterPro" id="IPR011059">
    <property type="entry name" value="Metal-dep_hydrolase_composite"/>
</dbReference>
<proteinExistence type="predicted"/>
<evidence type="ECO:0000313" key="3">
    <source>
        <dbReference type="Proteomes" id="UP000503011"/>
    </source>
</evidence>
<evidence type="ECO:0000313" key="2">
    <source>
        <dbReference type="EMBL" id="BCB83079.1"/>
    </source>
</evidence>
<dbReference type="PANTHER" id="PTHR22642">
    <property type="entry name" value="IMIDAZOLONEPROPIONASE"/>
    <property type="match status" value="1"/>
</dbReference>
<dbReference type="SUPFAM" id="SSF51556">
    <property type="entry name" value="Metallo-dependent hydrolases"/>
    <property type="match status" value="1"/>
</dbReference>
<organism evidence="2 3">
    <name type="scientific">Phytohabitans suffuscus</name>
    <dbReference type="NCBI Taxonomy" id="624315"/>
    <lineage>
        <taxon>Bacteria</taxon>
        <taxon>Bacillati</taxon>
        <taxon>Actinomycetota</taxon>
        <taxon>Actinomycetes</taxon>
        <taxon>Micromonosporales</taxon>
        <taxon>Micromonosporaceae</taxon>
    </lineage>
</organism>
<keyword evidence="2" id="KW-0378">Hydrolase</keyword>
<dbReference type="Pfam" id="PF07969">
    <property type="entry name" value="Amidohydro_3"/>
    <property type="match status" value="1"/>
</dbReference>
<dbReference type="RefSeq" id="WP_173153165.1">
    <property type="nucleotide sequence ID" value="NZ_AP022871.1"/>
</dbReference>
<dbReference type="Proteomes" id="UP000503011">
    <property type="component" value="Chromosome"/>
</dbReference>
<protein>
    <submittedName>
        <fullName evidence="2">Amidohydrolase</fullName>
    </submittedName>
</protein>
<dbReference type="KEGG" id="psuu:Psuf_003920"/>
<dbReference type="AlphaFoldDB" id="A0A6F8YAL9"/>
<keyword evidence="3" id="KW-1185">Reference proteome</keyword>
<feature type="domain" description="Amidohydrolase 3" evidence="1">
    <location>
        <begin position="69"/>
        <end position="541"/>
    </location>
</feature>
<accession>A0A6F8YAL9</accession>
<dbReference type="Gene3D" id="3.10.310.70">
    <property type="match status" value="1"/>
</dbReference>